<dbReference type="EMBL" id="PVTF01000005">
    <property type="protein sequence ID" value="PRY41274.1"/>
    <property type="molecule type" value="Genomic_DNA"/>
</dbReference>
<comment type="cofactor">
    <cofactor evidence="2">
        <name>Mg(2+)</name>
        <dbReference type="ChEBI" id="CHEBI:18420"/>
    </cofactor>
</comment>
<dbReference type="SUPFAM" id="SSF48576">
    <property type="entry name" value="Terpenoid synthases"/>
    <property type="match status" value="1"/>
</dbReference>
<dbReference type="OrthoDB" id="2989600at2"/>
<sequence>MTAAQGTPTLVLPFDAGRYEPESLVRHRAREVRERLEAAGLGHFVQGDDVMVDLICRTSPQAEADTIGPVAEWLLWLFPLDDLCEDVFAGSTTGAPADLAATGLPRAVTAGMDGFREDVTARMSPGWGERFRRDFDSYLRHAIRFAGTSTADDLPEPAEFLVLRREEGAAKPTIHLVEVVARTDLPEEFRGSAAWRGLHDACADVLTWTNDIYSYRKERRSGSRFNLVDVLVRHADLPEHDALARAVDMTNAKAREFVALVAELPRTKEFASLSERDRSGVLRCVTGMGYWMRGQYDWFVITSPARYQVLPRG</sequence>
<keyword evidence="2" id="KW-0479">Metal-binding</keyword>
<keyword evidence="2" id="KW-0460">Magnesium</keyword>
<dbReference type="PANTHER" id="PTHR35201">
    <property type="entry name" value="TERPENE SYNTHASE"/>
    <property type="match status" value="1"/>
</dbReference>
<dbReference type="Gene3D" id="1.10.600.10">
    <property type="entry name" value="Farnesyl Diphosphate Synthase"/>
    <property type="match status" value="1"/>
</dbReference>
<proteinExistence type="inferred from homology"/>
<dbReference type="SMR" id="A0A2T0T6H6"/>
<evidence type="ECO:0000313" key="4">
    <source>
        <dbReference type="Proteomes" id="UP000239494"/>
    </source>
</evidence>
<keyword evidence="1 2" id="KW-0456">Lyase</keyword>
<dbReference type="InterPro" id="IPR034686">
    <property type="entry name" value="Terpene_cyclase-like_2"/>
</dbReference>
<dbReference type="PANTHER" id="PTHR35201:SF4">
    <property type="entry name" value="BETA-PINACENE SYNTHASE-RELATED"/>
    <property type="match status" value="1"/>
</dbReference>
<evidence type="ECO:0000256" key="1">
    <source>
        <dbReference type="ARBA" id="ARBA00023239"/>
    </source>
</evidence>
<organism evidence="3 4">
    <name type="scientific">Umezawaea tangerina</name>
    <dbReference type="NCBI Taxonomy" id="84725"/>
    <lineage>
        <taxon>Bacteria</taxon>
        <taxon>Bacillati</taxon>
        <taxon>Actinomycetota</taxon>
        <taxon>Actinomycetes</taxon>
        <taxon>Pseudonocardiales</taxon>
        <taxon>Pseudonocardiaceae</taxon>
        <taxon>Umezawaea</taxon>
    </lineage>
</organism>
<gene>
    <name evidence="3" type="ORF">CLV43_10532</name>
</gene>
<protein>
    <recommendedName>
        <fullName evidence="2">Terpene synthase</fullName>
        <ecNumber evidence="2">4.2.3.-</ecNumber>
    </recommendedName>
</protein>
<dbReference type="SFLD" id="SFLDG01020">
    <property type="entry name" value="Terpene_Cyclase_Like_2"/>
    <property type="match status" value="1"/>
</dbReference>
<dbReference type="Proteomes" id="UP000239494">
    <property type="component" value="Unassembled WGS sequence"/>
</dbReference>
<evidence type="ECO:0000256" key="2">
    <source>
        <dbReference type="RuleBase" id="RU366034"/>
    </source>
</evidence>
<evidence type="ECO:0000313" key="3">
    <source>
        <dbReference type="EMBL" id="PRY41274.1"/>
    </source>
</evidence>
<dbReference type="RefSeq" id="WP_106188328.1">
    <property type="nucleotide sequence ID" value="NZ_PVTF01000005.1"/>
</dbReference>
<reference evidence="3 4" key="1">
    <citation type="submission" date="2018-03" db="EMBL/GenBank/DDBJ databases">
        <title>Genomic Encyclopedia of Archaeal and Bacterial Type Strains, Phase II (KMG-II): from individual species to whole genera.</title>
        <authorList>
            <person name="Goeker M."/>
        </authorList>
    </citation>
    <scope>NUCLEOTIDE SEQUENCE [LARGE SCALE GENOMIC DNA]</scope>
    <source>
        <strain evidence="3 4">DSM 44720</strain>
    </source>
</reference>
<dbReference type="Pfam" id="PF19086">
    <property type="entry name" value="Terpene_syn_C_2"/>
    <property type="match status" value="1"/>
</dbReference>
<dbReference type="EC" id="4.2.3.-" evidence="2"/>
<name>A0A2T0T6H6_9PSEU</name>
<comment type="caution">
    <text evidence="3">The sequence shown here is derived from an EMBL/GenBank/DDBJ whole genome shotgun (WGS) entry which is preliminary data.</text>
</comment>
<dbReference type="GO" id="GO:0046872">
    <property type="term" value="F:metal ion binding"/>
    <property type="evidence" value="ECO:0007669"/>
    <property type="project" value="UniProtKB-KW"/>
</dbReference>
<dbReference type="SFLD" id="SFLDS00005">
    <property type="entry name" value="Isoprenoid_Synthase_Type_I"/>
    <property type="match status" value="1"/>
</dbReference>
<dbReference type="InterPro" id="IPR008949">
    <property type="entry name" value="Isoprenoid_synthase_dom_sf"/>
</dbReference>
<accession>A0A2T0T6H6</accession>
<comment type="similarity">
    <text evidence="2">Belongs to the terpene synthase family.</text>
</comment>
<dbReference type="GO" id="GO:0010333">
    <property type="term" value="F:terpene synthase activity"/>
    <property type="evidence" value="ECO:0007669"/>
    <property type="project" value="InterPro"/>
</dbReference>
<keyword evidence="4" id="KW-1185">Reference proteome</keyword>
<dbReference type="AlphaFoldDB" id="A0A2T0T6H6"/>